<dbReference type="Proteomes" id="UP001314263">
    <property type="component" value="Unassembled WGS sequence"/>
</dbReference>
<evidence type="ECO:0000256" key="1">
    <source>
        <dbReference type="SAM" id="MobiDB-lite"/>
    </source>
</evidence>
<name>A0AAV1I4L2_9CHLO</name>
<feature type="transmembrane region" description="Helical" evidence="2">
    <location>
        <begin position="83"/>
        <end position="102"/>
    </location>
</feature>
<dbReference type="AlphaFoldDB" id="A0AAV1I4L2"/>
<proteinExistence type="predicted"/>
<comment type="caution">
    <text evidence="4">The sequence shown here is derived from an EMBL/GenBank/DDBJ whole genome shotgun (WGS) entry which is preliminary data.</text>
</comment>
<evidence type="ECO:0000313" key="4">
    <source>
        <dbReference type="EMBL" id="CAK0780578.1"/>
    </source>
</evidence>
<dbReference type="InterPro" id="IPR012171">
    <property type="entry name" value="Fatty_acid_desaturase"/>
</dbReference>
<dbReference type="PANTHER" id="PTHR32100">
    <property type="entry name" value="OMEGA-6 FATTY ACID DESATURASE, CHLOROPLASTIC"/>
    <property type="match status" value="1"/>
</dbReference>
<organism evidence="4 5">
    <name type="scientific">Coccomyxa viridis</name>
    <dbReference type="NCBI Taxonomy" id="1274662"/>
    <lineage>
        <taxon>Eukaryota</taxon>
        <taxon>Viridiplantae</taxon>
        <taxon>Chlorophyta</taxon>
        <taxon>core chlorophytes</taxon>
        <taxon>Trebouxiophyceae</taxon>
        <taxon>Trebouxiophyceae incertae sedis</taxon>
        <taxon>Coccomyxaceae</taxon>
        <taxon>Coccomyxa</taxon>
    </lineage>
</organism>
<evidence type="ECO:0000259" key="3">
    <source>
        <dbReference type="Pfam" id="PF00487"/>
    </source>
</evidence>
<feature type="region of interest" description="Disordered" evidence="1">
    <location>
        <begin position="1"/>
        <end position="24"/>
    </location>
</feature>
<evidence type="ECO:0000256" key="2">
    <source>
        <dbReference type="SAM" id="Phobius"/>
    </source>
</evidence>
<keyword evidence="2" id="KW-0472">Membrane</keyword>
<feature type="transmembrane region" description="Helical" evidence="2">
    <location>
        <begin position="52"/>
        <end position="71"/>
    </location>
</feature>
<feature type="transmembrane region" description="Helical" evidence="2">
    <location>
        <begin position="114"/>
        <end position="134"/>
    </location>
</feature>
<dbReference type="GO" id="GO:0016491">
    <property type="term" value="F:oxidoreductase activity"/>
    <property type="evidence" value="ECO:0007669"/>
    <property type="project" value="InterPro"/>
</dbReference>
<feature type="transmembrane region" description="Helical" evidence="2">
    <location>
        <begin position="174"/>
        <end position="192"/>
    </location>
</feature>
<gene>
    <name evidence="4" type="ORF">CVIRNUC_005100</name>
</gene>
<keyword evidence="5" id="KW-1185">Reference proteome</keyword>
<dbReference type="CDD" id="cd03507">
    <property type="entry name" value="Delta12-FADS-like"/>
    <property type="match status" value="1"/>
</dbReference>
<evidence type="ECO:0000313" key="5">
    <source>
        <dbReference type="Proteomes" id="UP001314263"/>
    </source>
</evidence>
<feature type="transmembrane region" description="Helical" evidence="2">
    <location>
        <begin position="249"/>
        <end position="269"/>
    </location>
</feature>
<dbReference type="EMBL" id="CAUYUE010000006">
    <property type="protein sequence ID" value="CAK0780578.1"/>
    <property type="molecule type" value="Genomic_DNA"/>
</dbReference>
<protein>
    <recommendedName>
        <fullName evidence="3">Fatty acid desaturase domain-containing protein</fullName>
    </recommendedName>
</protein>
<dbReference type="GO" id="GO:0006629">
    <property type="term" value="P:lipid metabolic process"/>
    <property type="evidence" value="ECO:0007669"/>
    <property type="project" value="InterPro"/>
</dbReference>
<keyword evidence="2" id="KW-1133">Transmembrane helix</keyword>
<dbReference type="Pfam" id="PF00487">
    <property type="entry name" value="FA_desaturase"/>
    <property type="match status" value="1"/>
</dbReference>
<keyword evidence="2" id="KW-0812">Transmembrane</keyword>
<dbReference type="InterPro" id="IPR005804">
    <property type="entry name" value="FA_desaturase_dom"/>
</dbReference>
<accession>A0AAV1I4L2</accession>
<reference evidence="4 5" key="1">
    <citation type="submission" date="2023-10" db="EMBL/GenBank/DDBJ databases">
        <authorList>
            <person name="Maclean D."/>
            <person name="Macfadyen A."/>
        </authorList>
    </citation>
    <scope>NUCLEOTIDE SEQUENCE [LARGE SCALE GENOMIC DNA]</scope>
</reference>
<feature type="domain" description="Fatty acid desaturase" evidence="3">
    <location>
        <begin position="82"/>
        <end position="343"/>
    </location>
</feature>
<sequence>MGKGGHAGAPPALSFTEKGGRQPTDELPFTIGTLRRAIPPHCFERSVWKSSAYLAVDLAVVALLYWGSTFIDDFPLAARCLLWPAYWFFQGAVCTGVWVIAHECGHQSFSRWQSVNDAVGLVMHTALLVPYYSWKHSHRRHHSNTGSAEKDEVFVPTVKEQADGSDFYRSFGPYRALELFVCLFAGWPLYLVTNMSGREYPRWANHFDPYSPIYSRRERSEILVSDCALGLAFSALFSLAKAFGWMWLAKVYIVPYLIVNMWLVMITLLQHTHPSLPHYSDKEWEWLRGALSTVDRSYGFLDVVFHHIADTHVCHHLFSTMPHYHAQEASKAIIPILGKYYAKDNRNVWRALWEDWDACHYVAPDTPGSGIFWFRR</sequence>